<comment type="caution">
    <text evidence="4">The sequence shown here is derived from an EMBL/GenBank/DDBJ whole genome shotgun (WGS) entry which is preliminary data.</text>
</comment>
<feature type="compositionally biased region" description="Gly residues" evidence="2">
    <location>
        <begin position="394"/>
        <end position="410"/>
    </location>
</feature>
<evidence type="ECO:0000256" key="2">
    <source>
        <dbReference type="SAM" id="MobiDB-lite"/>
    </source>
</evidence>
<evidence type="ECO:0000256" key="1">
    <source>
        <dbReference type="PROSITE-ProRule" id="PRU00266"/>
    </source>
</evidence>
<keyword evidence="5" id="KW-1185">Reference proteome</keyword>
<feature type="compositionally biased region" description="Low complexity" evidence="2">
    <location>
        <begin position="199"/>
        <end position="212"/>
    </location>
</feature>
<dbReference type="InterPro" id="IPR014720">
    <property type="entry name" value="dsRBD_dom"/>
</dbReference>
<organism evidence="4 5">
    <name type="scientific">Dunaliella salina</name>
    <name type="common">Green alga</name>
    <name type="synonym">Protococcus salinus</name>
    <dbReference type="NCBI Taxonomy" id="3046"/>
    <lineage>
        <taxon>Eukaryota</taxon>
        <taxon>Viridiplantae</taxon>
        <taxon>Chlorophyta</taxon>
        <taxon>core chlorophytes</taxon>
        <taxon>Chlorophyceae</taxon>
        <taxon>CS clade</taxon>
        <taxon>Chlamydomonadales</taxon>
        <taxon>Dunaliellaceae</taxon>
        <taxon>Dunaliella</taxon>
    </lineage>
</organism>
<reference evidence="4" key="1">
    <citation type="submission" date="2017-08" db="EMBL/GenBank/DDBJ databases">
        <authorList>
            <person name="Polle J.E."/>
            <person name="Barry K."/>
            <person name="Cushman J."/>
            <person name="Schmutz J."/>
            <person name="Tran D."/>
            <person name="Hathwaick L.T."/>
            <person name="Yim W.C."/>
            <person name="Jenkins J."/>
            <person name="Mckie-Krisberg Z.M."/>
            <person name="Prochnik S."/>
            <person name="Lindquist E."/>
            <person name="Dockter R.B."/>
            <person name="Adam C."/>
            <person name="Molina H."/>
            <person name="Bunkerborg J."/>
            <person name="Jin E."/>
            <person name="Buchheim M."/>
            <person name="Magnuson J."/>
        </authorList>
    </citation>
    <scope>NUCLEOTIDE SEQUENCE</scope>
    <source>
        <strain evidence="4">CCAP 19/18</strain>
    </source>
</reference>
<accession>A0ABQ7GUQ3</accession>
<feature type="compositionally biased region" description="Pro residues" evidence="2">
    <location>
        <begin position="444"/>
        <end position="470"/>
    </location>
</feature>
<dbReference type="Proteomes" id="UP000815325">
    <property type="component" value="Unassembled WGS sequence"/>
</dbReference>
<name>A0ABQ7GUQ3_DUNSA</name>
<evidence type="ECO:0000313" key="5">
    <source>
        <dbReference type="Proteomes" id="UP000815325"/>
    </source>
</evidence>
<feature type="compositionally biased region" description="Low complexity" evidence="2">
    <location>
        <begin position="96"/>
        <end position="126"/>
    </location>
</feature>
<feature type="region of interest" description="Disordered" evidence="2">
    <location>
        <begin position="199"/>
        <end position="227"/>
    </location>
</feature>
<feature type="compositionally biased region" description="Gly residues" evidence="2">
    <location>
        <begin position="213"/>
        <end position="226"/>
    </location>
</feature>
<feature type="region of interest" description="Disordered" evidence="2">
    <location>
        <begin position="394"/>
        <end position="428"/>
    </location>
</feature>
<proteinExistence type="predicted"/>
<dbReference type="EMBL" id="MU069582">
    <property type="protein sequence ID" value="KAF5838349.1"/>
    <property type="molecule type" value="Genomic_DNA"/>
</dbReference>
<dbReference type="Gene3D" id="3.30.160.20">
    <property type="match status" value="1"/>
</dbReference>
<keyword evidence="1" id="KW-0694">RNA-binding</keyword>
<evidence type="ECO:0000259" key="3">
    <source>
        <dbReference type="PROSITE" id="PS50137"/>
    </source>
</evidence>
<feature type="compositionally biased region" description="Low complexity" evidence="2">
    <location>
        <begin position="133"/>
        <end position="159"/>
    </location>
</feature>
<feature type="region of interest" description="Disordered" evidence="2">
    <location>
        <begin position="441"/>
        <end position="473"/>
    </location>
</feature>
<feature type="domain" description="DRBM" evidence="3">
    <location>
        <begin position="263"/>
        <end position="334"/>
    </location>
</feature>
<gene>
    <name evidence="4" type="ORF">DUNSADRAFT_3020</name>
</gene>
<feature type="compositionally biased region" description="Low complexity" evidence="2">
    <location>
        <begin position="71"/>
        <end position="83"/>
    </location>
</feature>
<sequence length="536" mass="54437">MGTMKEPQPGQSGGRQQQGKRPATGPAGVDFEDEEEEQQRQQQQQQQQRPPNAAKVGGRGAGGRKARGKKAAAAAAAASAAGQAGKGEPGVEGKAAEGAGAQQQQQQPQQQQQQQQQQRQQQQQQQAPGSQKAGSNTGAAAAATPPSSAASGLASAALTHQPEAGGKGKKGAAAAARAAQAAASQQPAYAAAAAAPSAANAGTSTPGAAAGAGAAGAGGAAGGGPAGAQAGQLPDMANYLDTYPACKRVMTGIRAMPNNSTKTPVSLINEYASRMMLEVVFSEEADTPTGPYTVTCALHEKTGKKLDDVGKGRGRNKRDARQVAAAACVEAMLQHKVPEVDFYAPAKPVVKNPNIKPGLGYSGRAGGYGSMGLKKRRDGDSAWSGSFMGGPMGVPRAGGYGSPAGPGASGGWQPPPQRPVPFTRATLPSSLPSSFNRLAAEVVPPRPHPPPPQQPPPPYSLRAFQPPPPQEQASHEHLQALAAALGTRGPVGPPGPGQAGAFGMHTLQVRIIHLHAEQVLVCLACIHCRYVCTNTC</sequence>
<dbReference type="PROSITE" id="PS50137">
    <property type="entry name" value="DS_RBD"/>
    <property type="match status" value="1"/>
</dbReference>
<feature type="compositionally biased region" description="Low complexity" evidence="2">
    <location>
        <begin position="40"/>
        <end position="56"/>
    </location>
</feature>
<evidence type="ECO:0000313" key="4">
    <source>
        <dbReference type="EMBL" id="KAF5838349.1"/>
    </source>
</evidence>
<dbReference type="SUPFAM" id="SSF54768">
    <property type="entry name" value="dsRNA-binding domain-like"/>
    <property type="match status" value="1"/>
</dbReference>
<feature type="region of interest" description="Disordered" evidence="2">
    <location>
        <begin position="1"/>
        <end position="171"/>
    </location>
</feature>
<protein>
    <recommendedName>
        <fullName evidence="3">DRBM domain-containing protein</fullName>
    </recommendedName>
</protein>
<dbReference type="SMART" id="SM00358">
    <property type="entry name" value="DSRM"/>
    <property type="match status" value="1"/>
</dbReference>
<feature type="compositionally biased region" description="Low complexity" evidence="2">
    <location>
        <begin position="7"/>
        <end position="19"/>
    </location>
</feature>